<name>A0A8T0G5R9_CERPU</name>
<keyword evidence="5" id="KW-1185">Reference proteome</keyword>
<dbReference type="AlphaFoldDB" id="A0A8T0G5R9"/>
<sequence length="1235" mass="141175">MALASLIPHYVFGVKSIIKNSLFFVDETTVVYPAGHNLVFWNLTEKTQKIISGTPDTDGITAICLTPNRRQIAVAERLVPLNERIVRGASPSETKAQSPIDNQAKHPIISIYDINSLKKKKVLSGADVGSKEYVSIAFTCDSKMIAAQGGGPEWNLVTWNLDKQKVIASAKVSYQGTDAYQVQCCPQNPALITSIGVGFARTYKATETQLRPVSTGVSKKENVVFLYHMWFVEKRESDSENEVSDMDSSEKQKDGTCIYSINTGELLLVDGGEIVNTISAGEDQLETVESITQYSKGFICGESTGIVCLYEKQESGEFHYKKINSIKMENKGVKINSIAISINEDWLVCSMENNQLIAFPFQNLDMVKPNEVPKDMLVQAFHTNVITGMSMCMRRPIIATSSLDKSVRIWNYVTKTTELIGWYPEDALSVSVHPSGYQILVGFVDKLRLMNLLLDDIKITKEFNVKSSSECAFSTGGQYFAATHANAIHIFETYTCANIGNLRAHSGKVRGLAWSFDDSHLLTAGIDGAIYEWELKSLKRVRENVVKGCMYSGVASVKDSQTFFGVGSDKKLKELDDAIIIKSYTSVVALTQVKIPFGSSLLFAGTDTGSARAYKYPLSGDFYEVRACTGSVTRLCISVDGLLLACAGEDGSIVMFDIRDKERSLMRGSRKDKDALEWATEVFINRNDIDEIRQNCLDLENKVVQLATYCEYQLKAKELEFGERMKETTDIFQAEIDDYRLKIETMLQQRAEEELEHEQKGMEVEERHAQVLQDVEAQFHKKMMIEVGRYQALEQEKILSDAHWQDEITVANDANEKAMQDLIEAYEDKLDGEKAAYQQLKEDKEQAYRDFEEVRRQHEEDQDQELEDTKLSYEIMLSSEKDTLLRIKGENGIMKKKMFEFAKDIEIQREELRLLFQQKKELYEIISIMERDMIGLRKDIQERDETITEKEKRIYDLKRKNQELEKFKFVLDYKIKDLKEQVAPREIELQETRETVNKMEAELVRTHTLMEKRGFQMAEMKLLVEGAKKEGIRMRQQIADSGKLLVHFQNDFYNLSQNLENSRDVKATIMKMYDKYIKGKFTLEEIDKNIITEYARQRLFLEKKVDNLSKKLYQQGENHKELYTRTLEENKELIRKVHDLRQDAREAKAAAAEEGSSNEVSQTNETSSKEVVVYEVPKLSNDDIEKLQAHAKNLEQLMAVQAERIKYLEEMLDKTEKIELRPKSRQELPPMDDDL</sequence>
<evidence type="ECO:0000313" key="4">
    <source>
        <dbReference type="EMBL" id="KAG0554261.1"/>
    </source>
</evidence>
<dbReference type="InterPro" id="IPR052993">
    <property type="entry name" value="CFA-57"/>
</dbReference>
<dbReference type="PANTHER" id="PTHR32215:SF0">
    <property type="entry name" value="CILIA- AND FLAGELLA-ASSOCIATED PROTEIN 57"/>
    <property type="match status" value="1"/>
</dbReference>
<dbReference type="Gene3D" id="2.130.10.10">
    <property type="entry name" value="YVTN repeat-like/Quinoprotein amine dehydrogenase"/>
    <property type="match status" value="3"/>
</dbReference>
<dbReference type="PANTHER" id="PTHR32215">
    <property type="entry name" value="CILIA- AND FLAGELLA-ASSOCIATED PROTEIN 57"/>
    <property type="match status" value="1"/>
</dbReference>
<keyword evidence="1" id="KW-0853">WD repeat</keyword>
<dbReference type="PROSITE" id="PS50082">
    <property type="entry name" value="WD_REPEATS_2"/>
    <property type="match status" value="2"/>
</dbReference>
<feature type="coiled-coil region" evidence="2">
    <location>
        <begin position="1184"/>
        <end position="1211"/>
    </location>
</feature>
<reference evidence="4" key="1">
    <citation type="submission" date="2020-06" db="EMBL/GenBank/DDBJ databases">
        <title>WGS assembly of Ceratodon purpureus strain R40.</title>
        <authorList>
            <person name="Carey S.B."/>
            <person name="Jenkins J."/>
            <person name="Shu S."/>
            <person name="Lovell J.T."/>
            <person name="Sreedasyam A."/>
            <person name="Maumus F."/>
            <person name="Tiley G.P."/>
            <person name="Fernandez-Pozo N."/>
            <person name="Barry K."/>
            <person name="Chen C."/>
            <person name="Wang M."/>
            <person name="Lipzen A."/>
            <person name="Daum C."/>
            <person name="Saski C.A."/>
            <person name="Payton A.C."/>
            <person name="Mcbreen J.C."/>
            <person name="Conrad R.E."/>
            <person name="Kollar L.M."/>
            <person name="Olsson S."/>
            <person name="Huttunen S."/>
            <person name="Landis J.B."/>
            <person name="Wickett N.J."/>
            <person name="Johnson M.G."/>
            <person name="Rensing S.A."/>
            <person name="Grimwood J."/>
            <person name="Schmutz J."/>
            <person name="Mcdaniel S.F."/>
        </authorList>
    </citation>
    <scope>NUCLEOTIDE SEQUENCE</scope>
    <source>
        <strain evidence="4">R40</strain>
    </source>
</reference>
<dbReference type="InterPro" id="IPR001680">
    <property type="entry name" value="WD40_rpt"/>
</dbReference>
<proteinExistence type="predicted"/>
<evidence type="ECO:0008006" key="6">
    <source>
        <dbReference type="Google" id="ProtNLM"/>
    </source>
</evidence>
<dbReference type="InterPro" id="IPR036322">
    <property type="entry name" value="WD40_repeat_dom_sf"/>
</dbReference>
<evidence type="ECO:0000256" key="1">
    <source>
        <dbReference type="PROSITE-ProRule" id="PRU00221"/>
    </source>
</evidence>
<dbReference type="Pfam" id="PF00400">
    <property type="entry name" value="WD40"/>
    <property type="match status" value="3"/>
</dbReference>
<feature type="region of interest" description="Disordered" evidence="3">
    <location>
        <begin position="1216"/>
        <end position="1235"/>
    </location>
</feature>
<feature type="region of interest" description="Disordered" evidence="3">
    <location>
        <begin position="1149"/>
        <end position="1168"/>
    </location>
</feature>
<comment type="caution">
    <text evidence="4">The sequence shown here is derived from an EMBL/GenBank/DDBJ whole genome shotgun (WGS) entry which is preliminary data.</text>
</comment>
<dbReference type="PROSITE" id="PS50294">
    <property type="entry name" value="WD_REPEATS_REGION"/>
    <property type="match status" value="1"/>
</dbReference>
<organism evidence="4 5">
    <name type="scientific">Ceratodon purpureus</name>
    <name type="common">Fire moss</name>
    <name type="synonym">Dicranum purpureum</name>
    <dbReference type="NCBI Taxonomy" id="3225"/>
    <lineage>
        <taxon>Eukaryota</taxon>
        <taxon>Viridiplantae</taxon>
        <taxon>Streptophyta</taxon>
        <taxon>Embryophyta</taxon>
        <taxon>Bryophyta</taxon>
        <taxon>Bryophytina</taxon>
        <taxon>Bryopsida</taxon>
        <taxon>Dicranidae</taxon>
        <taxon>Pseudoditrichales</taxon>
        <taxon>Ditrichaceae</taxon>
        <taxon>Ceratodon</taxon>
    </lineage>
</organism>
<feature type="compositionally biased region" description="Basic and acidic residues" evidence="3">
    <location>
        <begin position="1216"/>
        <end position="1226"/>
    </location>
</feature>
<keyword evidence="2" id="KW-0175">Coiled coil</keyword>
<gene>
    <name evidence="4" type="ORF">KC19_12G077500</name>
</gene>
<dbReference type="SMART" id="SM00320">
    <property type="entry name" value="WD40"/>
    <property type="match status" value="5"/>
</dbReference>
<dbReference type="InterPro" id="IPR015943">
    <property type="entry name" value="WD40/YVTN_repeat-like_dom_sf"/>
</dbReference>
<protein>
    <recommendedName>
        <fullName evidence="6">Cilia-and flagella-associated protein 57</fullName>
    </recommendedName>
</protein>
<accession>A0A8T0G5R9</accession>
<dbReference type="EMBL" id="CM026433">
    <property type="protein sequence ID" value="KAG0554261.1"/>
    <property type="molecule type" value="Genomic_DNA"/>
</dbReference>
<evidence type="ECO:0000256" key="2">
    <source>
        <dbReference type="SAM" id="Coils"/>
    </source>
</evidence>
<dbReference type="Proteomes" id="UP000822688">
    <property type="component" value="Chromosome 12"/>
</dbReference>
<evidence type="ECO:0000313" key="5">
    <source>
        <dbReference type="Proteomes" id="UP000822688"/>
    </source>
</evidence>
<feature type="coiled-coil region" evidence="2">
    <location>
        <begin position="823"/>
        <end position="864"/>
    </location>
</feature>
<feature type="repeat" description="WD" evidence="1">
    <location>
        <begin position="379"/>
        <end position="411"/>
    </location>
</feature>
<feature type="coiled-coil region" evidence="2">
    <location>
        <begin position="736"/>
        <end position="768"/>
    </location>
</feature>
<feature type="compositionally biased region" description="Polar residues" evidence="3">
    <location>
        <begin position="1155"/>
        <end position="1166"/>
    </location>
</feature>
<feature type="repeat" description="WD" evidence="1">
    <location>
        <begin position="502"/>
        <end position="543"/>
    </location>
</feature>
<evidence type="ECO:0000256" key="3">
    <source>
        <dbReference type="SAM" id="MobiDB-lite"/>
    </source>
</evidence>
<dbReference type="SUPFAM" id="SSF50978">
    <property type="entry name" value="WD40 repeat-like"/>
    <property type="match status" value="2"/>
</dbReference>